<dbReference type="SUPFAM" id="SSF53098">
    <property type="entry name" value="Ribonuclease H-like"/>
    <property type="match status" value="1"/>
</dbReference>
<dbReference type="Proteomes" id="UP000027195">
    <property type="component" value="Unassembled WGS sequence"/>
</dbReference>
<feature type="non-terminal residue" evidence="1">
    <location>
        <position position="1"/>
    </location>
</feature>
<dbReference type="EMBL" id="KL198041">
    <property type="protein sequence ID" value="KDQ13862.1"/>
    <property type="molecule type" value="Genomic_DNA"/>
</dbReference>
<name>A0A067MPT9_BOTB1</name>
<evidence type="ECO:0000313" key="2">
    <source>
        <dbReference type="Proteomes" id="UP000027195"/>
    </source>
</evidence>
<gene>
    <name evidence="1" type="ORF">BOTBODRAFT_95505</name>
</gene>
<dbReference type="OrthoDB" id="3236755at2759"/>
<keyword evidence="2" id="KW-1185">Reference proteome</keyword>
<accession>A0A067MPT9</accession>
<proteinExistence type="predicted"/>
<dbReference type="InParanoid" id="A0A067MPT9"/>
<evidence type="ECO:0000313" key="1">
    <source>
        <dbReference type="EMBL" id="KDQ13862.1"/>
    </source>
</evidence>
<reference evidence="2" key="1">
    <citation type="journal article" date="2014" name="Proc. Natl. Acad. Sci. U.S.A.">
        <title>Extensive sampling of basidiomycete genomes demonstrates inadequacy of the white-rot/brown-rot paradigm for wood decay fungi.</title>
        <authorList>
            <person name="Riley R."/>
            <person name="Salamov A.A."/>
            <person name="Brown D.W."/>
            <person name="Nagy L.G."/>
            <person name="Floudas D."/>
            <person name="Held B.W."/>
            <person name="Levasseur A."/>
            <person name="Lombard V."/>
            <person name="Morin E."/>
            <person name="Otillar R."/>
            <person name="Lindquist E.A."/>
            <person name="Sun H."/>
            <person name="LaButti K.M."/>
            <person name="Schmutz J."/>
            <person name="Jabbour D."/>
            <person name="Luo H."/>
            <person name="Baker S.E."/>
            <person name="Pisabarro A.G."/>
            <person name="Walton J.D."/>
            <person name="Blanchette R.A."/>
            <person name="Henrissat B."/>
            <person name="Martin F."/>
            <person name="Cullen D."/>
            <person name="Hibbett D.S."/>
            <person name="Grigoriev I.V."/>
        </authorList>
    </citation>
    <scope>NUCLEOTIDE SEQUENCE [LARGE SCALE GENOMIC DNA]</scope>
    <source>
        <strain evidence="2">FD-172 SS1</strain>
    </source>
</reference>
<sequence>SHTGEYIASLLFRIIKRIGPLRFSAITSDSTGNTKLAWEIVVKKYPTIIILPDCCHHMNNTAKDICKPLYFKGATSQLRTILKYFKKSSFAKAHLTAYRICQDIKIGLVTIGNTQFLTIYYSSVSVLWCLIPIQELIHTRVITLTPVSVHVMSGILKQLKAILEPLARAVKCLESTMSTPADVYLFWLAVMATYEELFQNNDEVDGLQLPPSVLEEIRGIINARYRQMIEDPEKVVYVSTLFLDPSEF</sequence>
<evidence type="ECO:0008006" key="3">
    <source>
        <dbReference type="Google" id="ProtNLM"/>
    </source>
</evidence>
<protein>
    <recommendedName>
        <fullName evidence="3">DUF659 domain-containing protein</fullName>
    </recommendedName>
</protein>
<dbReference type="AlphaFoldDB" id="A0A067MPT9"/>
<dbReference type="InterPro" id="IPR012337">
    <property type="entry name" value="RNaseH-like_sf"/>
</dbReference>
<dbReference type="HOGENOM" id="CLU_091935_0_0_1"/>
<feature type="non-terminal residue" evidence="1">
    <location>
        <position position="248"/>
    </location>
</feature>
<organism evidence="1 2">
    <name type="scientific">Botryobasidium botryosum (strain FD-172 SS1)</name>
    <dbReference type="NCBI Taxonomy" id="930990"/>
    <lineage>
        <taxon>Eukaryota</taxon>
        <taxon>Fungi</taxon>
        <taxon>Dikarya</taxon>
        <taxon>Basidiomycota</taxon>
        <taxon>Agaricomycotina</taxon>
        <taxon>Agaricomycetes</taxon>
        <taxon>Cantharellales</taxon>
        <taxon>Botryobasidiaceae</taxon>
        <taxon>Botryobasidium</taxon>
    </lineage>
</organism>